<reference evidence="3 4" key="1">
    <citation type="journal article" date="2023" name="Hortic Res">
        <title>The complete reference genome for grapevine (Vitis vinifera L.) genetics and breeding.</title>
        <authorList>
            <person name="Shi X."/>
            <person name="Cao S."/>
            <person name="Wang X."/>
            <person name="Huang S."/>
            <person name="Wang Y."/>
            <person name="Liu Z."/>
            <person name="Liu W."/>
            <person name="Leng X."/>
            <person name="Peng Y."/>
            <person name="Wang N."/>
            <person name="Wang Y."/>
            <person name="Ma Z."/>
            <person name="Xu X."/>
            <person name="Zhang F."/>
            <person name="Xue H."/>
            <person name="Zhong H."/>
            <person name="Wang Y."/>
            <person name="Zhang K."/>
            <person name="Velt A."/>
            <person name="Avia K."/>
            <person name="Holtgrawe D."/>
            <person name="Grimplet J."/>
            <person name="Matus J.T."/>
            <person name="Ware D."/>
            <person name="Wu X."/>
            <person name="Wang H."/>
            <person name="Liu C."/>
            <person name="Fang Y."/>
            <person name="Rustenholz C."/>
            <person name="Cheng Z."/>
            <person name="Xiao H."/>
            <person name="Zhou Y."/>
        </authorList>
    </citation>
    <scope>NUCLEOTIDE SEQUENCE [LARGE SCALE GENOMIC DNA]</scope>
    <source>
        <strain evidence="4">cv. Pinot noir / PN40024</strain>
        <tissue evidence="3">Leaf</tissue>
    </source>
</reference>
<evidence type="ECO:0000256" key="1">
    <source>
        <dbReference type="ARBA" id="ARBA00004123"/>
    </source>
</evidence>
<proteinExistence type="predicted"/>
<dbReference type="PANTHER" id="PTHR13213">
    <property type="entry name" value="MYB-BINDING PROTEIN 1A FAMILY MEMBER"/>
    <property type="match status" value="1"/>
</dbReference>
<protein>
    <submittedName>
        <fullName evidence="3">Uncharacterized protein</fullName>
    </submittedName>
</protein>
<dbReference type="EMBL" id="CP126661">
    <property type="protein sequence ID" value="WKA04081.1"/>
    <property type="molecule type" value="Genomic_DNA"/>
</dbReference>
<gene>
    <name evidence="3" type="ORF">VitviT2T_022144</name>
</gene>
<evidence type="ECO:0000313" key="4">
    <source>
        <dbReference type="Proteomes" id="UP001227230"/>
    </source>
</evidence>
<organism evidence="3 4">
    <name type="scientific">Vitis vinifera</name>
    <name type="common">Grape</name>
    <dbReference type="NCBI Taxonomy" id="29760"/>
    <lineage>
        <taxon>Eukaryota</taxon>
        <taxon>Viridiplantae</taxon>
        <taxon>Streptophyta</taxon>
        <taxon>Embryophyta</taxon>
        <taxon>Tracheophyta</taxon>
        <taxon>Spermatophyta</taxon>
        <taxon>Magnoliopsida</taxon>
        <taxon>eudicotyledons</taxon>
        <taxon>Gunneridae</taxon>
        <taxon>Pentapetalae</taxon>
        <taxon>rosids</taxon>
        <taxon>Vitales</taxon>
        <taxon>Vitaceae</taxon>
        <taxon>Viteae</taxon>
        <taxon>Vitis</taxon>
    </lineage>
</organism>
<dbReference type="InterPro" id="IPR007015">
    <property type="entry name" value="DNA_pol_V/MYBBP1A"/>
</dbReference>
<sequence length="148" mass="16880">MRGYSYKTRREQLEPRSHMQVSRSRSRHLKLQVNCHGLYPTSLQLKAVLLLQVLLRPEEFSEAASELILCCKKAFSSLDLLESSGEDELYGDETLKLMDVFAVTSLSLLPESSAPMRSAIEQVLFFYISVMKSRMMDCFGCCVSLRKT</sequence>
<evidence type="ECO:0000313" key="3">
    <source>
        <dbReference type="EMBL" id="WKA04081.1"/>
    </source>
</evidence>
<dbReference type="Pfam" id="PF04931">
    <property type="entry name" value="DNA_pol_phi"/>
    <property type="match status" value="1"/>
</dbReference>
<dbReference type="Proteomes" id="UP001227230">
    <property type="component" value="Chromosome 14"/>
</dbReference>
<evidence type="ECO:0000256" key="2">
    <source>
        <dbReference type="ARBA" id="ARBA00023242"/>
    </source>
</evidence>
<keyword evidence="4" id="KW-1185">Reference proteome</keyword>
<comment type="subcellular location">
    <subcellularLocation>
        <location evidence="1">Nucleus</location>
    </subcellularLocation>
</comment>
<accession>A0ABY9DBX4</accession>
<keyword evidence="2" id="KW-0539">Nucleus</keyword>
<dbReference type="PANTHER" id="PTHR13213:SF2">
    <property type="entry name" value="MYB-BINDING PROTEIN 1A"/>
    <property type="match status" value="1"/>
</dbReference>
<name>A0ABY9DBX4_VITVI</name>